<gene>
    <name evidence="10" type="primary">blaOXA</name>
    <name evidence="10" type="ORF">H2LOC_007835</name>
</gene>
<sequence length="271" mass="30253">METRMKKTFALLFLFSMPHAAEARELCTVFADAETGKVFFKRGEHCDQRVTPASSFKIAISLMGFDSGFLKDEHSPRLPFKQGYPDWRPSWREATDPAKWMKESVVWFSQQITQALGPERFAKYVRDFGYGNEDASGDAGKDNGLTRAWLSSSLKISPLEQIAFLEKIVNRRLPVSASAYEMTGKITLIDAPPAGWELHGKTGSGAPVLPGGAQDEAHFYGWFVGWGIKGQRKIVFARLTQDEKREAESSGLRARDGLLKELPSILNSQSD</sequence>
<dbReference type="EC" id="3.5.2.6" evidence="2 7"/>
<keyword evidence="11" id="KW-1185">Reference proteome</keyword>
<dbReference type="SUPFAM" id="SSF56601">
    <property type="entry name" value="beta-lactamase/transpeptidase-like"/>
    <property type="match status" value="1"/>
</dbReference>
<dbReference type="EMBL" id="CP046052">
    <property type="protein sequence ID" value="QGM47990.1"/>
    <property type="molecule type" value="Genomic_DNA"/>
</dbReference>
<dbReference type="InterPro" id="IPR002137">
    <property type="entry name" value="Beta-lactam_class-D_AS"/>
</dbReference>
<keyword evidence="5 7" id="KW-0046">Antibiotic resistance</keyword>
<evidence type="ECO:0000256" key="6">
    <source>
        <dbReference type="PIRSR" id="PIRSR602137-50"/>
    </source>
</evidence>
<name>A0A6B8KLZ1_9HYPH</name>
<evidence type="ECO:0000256" key="1">
    <source>
        <dbReference type="ARBA" id="ARBA00007898"/>
    </source>
</evidence>
<evidence type="ECO:0000256" key="5">
    <source>
        <dbReference type="ARBA" id="ARBA00023251"/>
    </source>
</evidence>
<dbReference type="GO" id="GO:0008800">
    <property type="term" value="F:beta-lactamase activity"/>
    <property type="evidence" value="ECO:0007669"/>
    <property type="project" value="UniProtKB-UniRule"/>
</dbReference>
<keyword evidence="3 8" id="KW-0732">Signal</keyword>
<protein>
    <recommendedName>
        <fullName evidence="2 7">Beta-lactamase</fullName>
        <ecNumber evidence="2 7">3.5.2.6</ecNumber>
    </recommendedName>
</protein>
<dbReference type="GO" id="GO:0017001">
    <property type="term" value="P:antibiotic catabolic process"/>
    <property type="evidence" value="ECO:0007669"/>
    <property type="project" value="InterPro"/>
</dbReference>
<evidence type="ECO:0000256" key="2">
    <source>
        <dbReference type="ARBA" id="ARBA00012865"/>
    </source>
</evidence>
<reference evidence="10 11" key="1">
    <citation type="submission" date="2019-11" db="EMBL/GenBank/DDBJ databases">
        <title>The genome sequence of Methylocystis heyeri.</title>
        <authorList>
            <person name="Oshkin I.Y."/>
            <person name="Miroshnikov K."/>
            <person name="Dedysh S.N."/>
        </authorList>
    </citation>
    <scope>NUCLEOTIDE SEQUENCE [LARGE SCALE GENOMIC DNA]</scope>
    <source>
        <strain evidence="10 11">H2</strain>
    </source>
</reference>
<evidence type="ECO:0000313" key="11">
    <source>
        <dbReference type="Proteomes" id="UP000309061"/>
    </source>
</evidence>
<accession>A0A6B8KLZ1</accession>
<dbReference type="KEGG" id="mhey:H2LOC_007835"/>
<proteinExistence type="inferred from homology"/>
<dbReference type="InterPro" id="IPR012338">
    <property type="entry name" value="Beta-lactam/transpept-like"/>
</dbReference>
<feature type="chain" id="PRO_5025478241" description="Beta-lactamase" evidence="8">
    <location>
        <begin position="24"/>
        <end position="271"/>
    </location>
</feature>
<evidence type="ECO:0000256" key="4">
    <source>
        <dbReference type="ARBA" id="ARBA00022801"/>
    </source>
</evidence>
<feature type="domain" description="Penicillin-binding protein transpeptidase" evidence="9">
    <location>
        <begin position="27"/>
        <end position="254"/>
    </location>
</feature>
<dbReference type="OrthoDB" id="9762883at2"/>
<dbReference type="GO" id="GO:0046677">
    <property type="term" value="P:response to antibiotic"/>
    <property type="evidence" value="ECO:0007669"/>
    <property type="project" value="UniProtKB-UniRule"/>
</dbReference>
<dbReference type="NCBIfam" id="NF000270">
    <property type="entry name" value="bla_class_D_alt"/>
    <property type="match status" value="1"/>
</dbReference>
<dbReference type="PROSITE" id="PS00337">
    <property type="entry name" value="BETA_LACTAMASE_D"/>
    <property type="match status" value="1"/>
</dbReference>
<feature type="signal peptide" evidence="8">
    <location>
        <begin position="1"/>
        <end position="23"/>
    </location>
</feature>
<evidence type="ECO:0000256" key="3">
    <source>
        <dbReference type="ARBA" id="ARBA00022729"/>
    </source>
</evidence>
<keyword evidence="4 7" id="KW-0378">Hydrolase</keyword>
<comment type="similarity">
    <text evidence="1 7">Belongs to the class-D beta-lactamase family.</text>
</comment>
<comment type="catalytic activity">
    <reaction evidence="7">
        <text>a beta-lactam + H2O = a substituted beta-amino acid</text>
        <dbReference type="Rhea" id="RHEA:20401"/>
        <dbReference type="ChEBI" id="CHEBI:15377"/>
        <dbReference type="ChEBI" id="CHEBI:35627"/>
        <dbReference type="ChEBI" id="CHEBI:140347"/>
        <dbReference type="EC" id="3.5.2.6"/>
    </reaction>
</comment>
<dbReference type="Gene3D" id="3.40.710.10">
    <property type="entry name" value="DD-peptidase/beta-lactamase superfamily"/>
    <property type="match status" value="1"/>
</dbReference>
<evidence type="ECO:0000256" key="8">
    <source>
        <dbReference type="SAM" id="SignalP"/>
    </source>
</evidence>
<evidence type="ECO:0000259" key="9">
    <source>
        <dbReference type="Pfam" id="PF00905"/>
    </source>
</evidence>
<evidence type="ECO:0000313" key="10">
    <source>
        <dbReference type="EMBL" id="QGM47990.1"/>
    </source>
</evidence>
<evidence type="ECO:0000256" key="7">
    <source>
        <dbReference type="RuleBase" id="RU361140"/>
    </source>
</evidence>
<feature type="modified residue" description="N6-carboxylysine" evidence="6">
    <location>
        <position position="57"/>
    </location>
</feature>
<dbReference type="Proteomes" id="UP000309061">
    <property type="component" value="Chromosome"/>
</dbReference>
<dbReference type="Pfam" id="PF00905">
    <property type="entry name" value="Transpeptidase"/>
    <property type="match status" value="1"/>
</dbReference>
<dbReference type="InterPro" id="IPR001460">
    <property type="entry name" value="PCN-bd_Tpept"/>
</dbReference>
<feature type="active site" description="Acyl-ester intermediate" evidence="6">
    <location>
        <position position="54"/>
    </location>
</feature>
<dbReference type="RefSeq" id="WP_136497031.1">
    <property type="nucleotide sequence ID" value="NZ_CP046052.1"/>
</dbReference>
<dbReference type="GO" id="GO:0008658">
    <property type="term" value="F:penicillin binding"/>
    <property type="evidence" value="ECO:0007669"/>
    <property type="project" value="InterPro"/>
</dbReference>
<dbReference type="AlphaFoldDB" id="A0A6B8KLZ1"/>
<organism evidence="10 11">
    <name type="scientific">Methylocystis heyeri</name>
    <dbReference type="NCBI Taxonomy" id="391905"/>
    <lineage>
        <taxon>Bacteria</taxon>
        <taxon>Pseudomonadati</taxon>
        <taxon>Pseudomonadota</taxon>
        <taxon>Alphaproteobacteria</taxon>
        <taxon>Hyphomicrobiales</taxon>
        <taxon>Methylocystaceae</taxon>
        <taxon>Methylocystis</taxon>
    </lineage>
</organism>